<dbReference type="AlphaFoldDB" id="A0A840ZGC9"/>
<evidence type="ECO:0000256" key="1">
    <source>
        <dbReference type="SAM" id="MobiDB-lite"/>
    </source>
</evidence>
<dbReference type="EMBL" id="JACHOP010000003">
    <property type="protein sequence ID" value="MBB5756238.1"/>
    <property type="molecule type" value="Genomic_DNA"/>
</dbReference>
<protein>
    <submittedName>
        <fullName evidence="2">Uncharacterized protein</fullName>
    </submittedName>
</protein>
<organism evidence="2 3">
    <name type="scientific">Methylorubrum rhodinum</name>
    <dbReference type="NCBI Taxonomy" id="29428"/>
    <lineage>
        <taxon>Bacteria</taxon>
        <taxon>Pseudomonadati</taxon>
        <taxon>Pseudomonadota</taxon>
        <taxon>Alphaproteobacteria</taxon>
        <taxon>Hyphomicrobiales</taxon>
        <taxon>Methylobacteriaceae</taxon>
        <taxon>Methylorubrum</taxon>
    </lineage>
</organism>
<proteinExistence type="predicted"/>
<feature type="region of interest" description="Disordered" evidence="1">
    <location>
        <begin position="67"/>
        <end position="121"/>
    </location>
</feature>
<evidence type="ECO:0000313" key="3">
    <source>
        <dbReference type="Proteomes" id="UP000583454"/>
    </source>
</evidence>
<feature type="compositionally biased region" description="Basic and acidic residues" evidence="1">
    <location>
        <begin position="87"/>
        <end position="97"/>
    </location>
</feature>
<keyword evidence="3" id="KW-1185">Reference proteome</keyword>
<reference evidence="2 3" key="1">
    <citation type="submission" date="2020-08" db="EMBL/GenBank/DDBJ databases">
        <title>Genomic Encyclopedia of Type Strains, Phase IV (KMG-IV): sequencing the most valuable type-strain genomes for metagenomic binning, comparative biology and taxonomic classification.</title>
        <authorList>
            <person name="Goeker M."/>
        </authorList>
    </citation>
    <scope>NUCLEOTIDE SEQUENCE [LARGE SCALE GENOMIC DNA]</scope>
    <source>
        <strain evidence="2 3">DSM 2163</strain>
    </source>
</reference>
<feature type="region of interest" description="Disordered" evidence="1">
    <location>
        <begin position="1"/>
        <end position="20"/>
    </location>
</feature>
<comment type="caution">
    <text evidence="2">The sequence shown here is derived from an EMBL/GenBank/DDBJ whole genome shotgun (WGS) entry which is preliminary data.</text>
</comment>
<dbReference type="Proteomes" id="UP000583454">
    <property type="component" value="Unassembled WGS sequence"/>
</dbReference>
<gene>
    <name evidence="2" type="ORF">HNR00_000936</name>
</gene>
<evidence type="ECO:0000313" key="2">
    <source>
        <dbReference type="EMBL" id="MBB5756238.1"/>
    </source>
</evidence>
<accession>A0A840ZGC9</accession>
<sequence length="121" mass="12926">MPAGTGMGDDTTSATTKPRPVTFLGRGLALRSRDRLTLLVCPLCSQRNGERMAALGTCVWCGYEPSARDEQPLSVEVTSVEVPSAEPEARTEPDARSRPGSRNAGGRSGRSDHPVIRARTC</sequence>
<name>A0A840ZGC9_9HYPH</name>